<feature type="region of interest" description="Disordered" evidence="1">
    <location>
        <begin position="241"/>
        <end position="293"/>
    </location>
</feature>
<name>A0A1S3H7T2_LINAN</name>
<dbReference type="AlphaFoldDB" id="A0A1S3H7T2"/>
<feature type="compositionally biased region" description="Basic and acidic residues" evidence="1">
    <location>
        <begin position="242"/>
        <end position="251"/>
    </location>
</feature>
<organism evidence="3 4">
    <name type="scientific">Lingula anatina</name>
    <name type="common">Brachiopod</name>
    <name type="synonym">Lingula unguis</name>
    <dbReference type="NCBI Taxonomy" id="7574"/>
    <lineage>
        <taxon>Eukaryota</taxon>
        <taxon>Metazoa</taxon>
        <taxon>Spiralia</taxon>
        <taxon>Lophotrochozoa</taxon>
        <taxon>Brachiopoda</taxon>
        <taxon>Linguliformea</taxon>
        <taxon>Lingulata</taxon>
        <taxon>Lingulida</taxon>
        <taxon>Linguloidea</taxon>
        <taxon>Lingulidae</taxon>
        <taxon>Lingula</taxon>
    </lineage>
</organism>
<proteinExistence type="predicted"/>
<dbReference type="InParanoid" id="A0A1S3H7T2"/>
<keyword evidence="3" id="KW-1185">Reference proteome</keyword>
<accession>A0A1S3H7T2</accession>
<evidence type="ECO:0000256" key="1">
    <source>
        <dbReference type="SAM" id="MobiDB-lite"/>
    </source>
</evidence>
<reference evidence="4" key="1">
    <citation type="submission" date="2025-08" db="UniProtKB">
        <authorList>
            <consortium name="RefSeq"/>
        </authorList>
    </citation>
    <scope>IDENTIFICATION</scope>
    <source>
        <tissue evidence="4">Gonads</tissue>
    </source>
</reference>
<dbReference type="OrthoDB" id="5964200at2759"/>
<protein>
    <submittedName>
        <fullName evidence="4">Uncharacterized protein LOC106152847</fullName>
    </submittedName>
</protein>
<dbReference type="GeneID" id="106152847"/>
<dbReference type="KEGG" id="lak:106152847"/>
<gene>
    <name evidence="4" type="primary">LOC106152847</name>
</gene>
<dbReference type="Pfam" id="PF18738">
    <property type="entry name" value="HEPN_DZIP3"/>
    <property type="match status" value="1"/>
</dbReference>
<feature type="compositionally biased region" description="Basic residues" evidence="1">
    <location>
        <begin position="280"/>
        <end position="293"/>
    </location>
</feature>
<dbReference type="RefSeq" id="XP_013382037.1">
    <property type="nucleotide sequence ID" value="XM_013526583.1"/>
</dbReference>
<sequence>MATTIESYTGSDQENFFRLCILIVDYALKVVQHVLQEELESKYPNLFDPSTGLLFKVLSDTTVKTILFGLPRNVFNKQQKDQLYPVGNPSKTVTVGDLDITLTVLLLRNITKLVTGSNAWDNPSDSDKSKEAEIGRVKRYRNVDYAHITKAAISLDVFREKFSGLKSSLLALSGRYSGEEYDAILHRPLDTGLLKEYQDVMNKLYNNDKEVKEWMMENRDMLNKIDLRTIDIQEKVQVLYDRNQDRSERRISPGSRSRSSSQSDSDDSPVPSTSTSGQKSGRHHKQRVKSGKM</sequence>
<dbReference type="Proteomes" id="UP000085678">
    <property type="component" value="Unplaced"/>
</dbReference>
<evidence type="ECO:0000313" key="4">
    <source>
        <dbReference type="RefSeq" id="XP_013382037.1"/>
    </source>
</evidence>
<dbReference type="InterPro" id="IPR041249">
    <property type="entry name" value="HEPN_DZIP3"/>
</dbReference>
<evidence type="ECO:0000259" key="2">
    <source>
        <dbReference type="Pfam" id="PF18738"/>
    </source>
</evidence>
<evidence type="ECO:0000313" key="3">
    <source>
        <dbReference type="Proteomes" id="UP000085678"/>
    </source>
</evidence>
<feature type="domain" description="DZIP3-like HEPN" evidence="2">
    <location>
        <begin position="53"/>
        <end position="197"/>
    </location>
</feature>
<feature type="compositionally biased region" description="Low complexity" evidence="1">
    <location>
        <begin position="252"/>
        <end position="276"/>
    </location>
</feature>